<dbReference type="AlphaFoldDB" id="A0A0F9ARZ7"/>
<protein>
    <submittedName>
        <fullName evidence="1">Uncharacterized protein</fullName>
    </submittedName>
</protein>
<sequence>GKHVWENKKSREDKFNDSLWWFFSYRNVSVDNMGVVVRFGEGQSSHTWRDFDHLLDYIIKPIMKRSKVHVFCTRDECDGFESEERWRHDFYEGTPPPKPQKIVDPSKLIEVPVKQIFK</sequence>
<proteinExistence type="predicted"/>
<accession>A0A0F9ARZ7</accession>
<dbReference type="EMBL" id="LAZR01053216">
    <property type="protein sequence ID" value="KKK81234.1"/>
    <property type="molecule type" value="Genomic_DNA"/>
</dbReference>
<organism evidence="1">
    <name type="scientific">marine sediment metagenome</name>
    <dbReference type="NCBI Taxonomy" id="412755"/>
    <lineage>
        <taxon>unclassified sequences</taxon>
        <taxon>metagenomes</taxon>
        <taxon>ecological metagenomes</taxon>
    </lineage>
</organism>
<gene>
    <name evidence="1" type="ORF">LCGC14_2815560</name>
</gene>
<reference evidence="1" key="1">
    <citation type="journal article" date="2015" name="Nature">
        <title>Complex archaea that bridge the gap between prokaryotes and eukaryotes.</title>
        <authorList>
            <person name="Spang A."/>
            <person name="Saw J.H."/>
            <person name="Jorgensen S.L."/>
            <person name="Zaremba-Niedzwiedzka K."/>
            <person name="Martijn J."/>
            <person name="Lind A.E."/>
            <person name="van Eijk R."/>
            <person name="Schleper C."/>
            <person name="Guy L."/>
            <person name="Ettema T.J."/>
        </authorList>
    </citation>
    <scope>NUCLEOTIDE SEQUENCE</scope>
</reference>
<name>A0A0F9ARZ7_9ZZZZ</name>
<comment type="caution">
    <text evidence="1">The sequence shown here is derived from an EMBL/GenBank/DDBJ whole genome shotgun (WGS) entry which is preliminary data.</text>
</comment>
<evidence type="ECO:0000313" key="1">
    <source>
        <dbReference type="EMBL" id="KKK81234.1"/>
    </source>
</evidence>
<feature type="non-terminal residue" evidence="1">
    <location>
        <position position="1"/>
    </location>
</feature>